<dbReference type="EMBL" id="SJPZ01000001">
    <property type="protein sequence ID" value="TWU67004.1"/>
    <property type="molecule type" value="Genomic_DNA"/>
</dbReference>
<organism evidence="1 2">
    <name type="scientific">Crateriforma conspicua</name>
    <dbReference type="NCBI Taxonomy" id="2527996"/>
    <lineage>
        <taxon>Bacteria</taxon>
        <taxon>Pseudomonadati</taxon>
        <taxon>Planctomycetota</taxon>
        <taxon>Planctomycetia</taxon>
        <taxon>Planctomycetales</taxon>
        <taxon>Planctomycetaceae</taxon>
        <taxon>Crateriforma</taxon>
    </lineage>
</organism>
<evidence type="ECO:0000313" key="2">
    <source>
        <dbReference type="Proteomes" id="UP000316476"/>
    </source>
</evidence>
<protein>
    <submittedName>
        <fullName evidence="1">Uncharacterized protein</fullName>
    </submittedName>
</protein>
<evidence type="ECO:0000313" key="1">
    <source>
        <dbReference type="EMBL" id="TWU67004.1"/>
    </source>
</evidence>
<dbReference type="Proteomes" id="UP000316476">
    <property type="component" value="Unassembled WGS sequence"/>
</dbReference>
<proteinExistence type="predicted"/>
<gene>
    <name evidence="1" type="ORF">V7x_25760</name>
</gene>
<accession>A0A5C6FXD7</accession>
<sequence>MAERKKPSLTILAGYAKRCDYYAEHNETMLAKPTVQRSVAHLDSGHSLYYQRPFFSDLSTIGPYIFELAYPVSLWLFSGAVQLRDPPDAYCRSEEWS</sequence>
<dbReference type="AlphaFoldDB" id="A0A5C6FXD7"/>
<comment type="caution">
    <text evidence="1">The sequence shown here is derived from an EMBL/GenBank/DDBJ whole genome shotgun (WGS) entry which is preliminary data.</text>
</comment>
<reference evidence="1 2" key="1">
    <citation type="submission" date="2019-02" db="EMBL/GenBank/DDBJ databases">
        <title>Deep-cultivation of Planctomycetes and their phenomic and genomic characterization uncovers novel biology.</title>
        <authorList>
            <person name="Wiegand S."/>
            <person name="Jogler M."/>
            <person name="Boedeker C."/>
            <person name="Pinto D."/>
            <person name="Vollmers J."/>
            <person name="Rivas-Marin E."/>
            <person name="Kohn T."/>
            <person name="Peeters S.H."/>
            <person name="Heuer A."/>
            <person name="Rast P."/>
            <person name="Oberbeckmann S."/>
            <person name="Bunk B."/>
            <person name="Jeske O."/>
            <person name="Meyerdierks A."/>
            <person name="Storesund J.E."/>
            <person name="Kallscheuer N."/>
            <person name="Luecker S."/>
            <person name="Lage O.M."/>
            <person name="Pohl T."/>
            <person name="Merkel B.J."/>
            <person name="Hornburger P."/>
            <person name="Mueller R.-W."/>
            <person name="Bruemmer F."/>
            <person name="Labrenz M."/>
            <person name="Spormann A.M."/>
            <person name="Op Den Camp H."/>
            <person name="Overmann J."/>
            <person name="Amann R."/>
            <person name="Jetten M.S.M."/>
            <person name="Mascher T."/>
            <person name="Medema M.H."/>
            <person name="Devos D.P."/>
            <person name="Kaster A.-K."/>
            <person name="Ovreas L."/>
            <person name="Rohde M."/>
            <person name="Galperin M.Y."/>
            <person name="Jogler C."/>
        </authorList>
    </citation>
    <scope>NUCLEOTIDE SEQUENCE [LARGE SCALE GENOMIC DNA]</scope>
    <source>
        <strain evidence="1 2">V7</strain>
    </source>
</reference>
<name>A0A5C6FXD7_9PLAN</name>